<dbReference type="Pfam" id="PF08007">
    <property type="entry name" value="JmjC_2"/>
    <property type="match status" value="1"/>
</dbReference>
<dbReference type="PANTHER" id="PTHR13096:SF7">
    <property type="entry name" value="RIBOSOMAL OXYGENASE 2"/>
    <property type="match status" value="1"/>
</dbReference>
<evidence type="ECO:0000256" key="11">
    <source>
        <dbReference type="RuleBase" id="RU366061"/>
    </source>
</evidence>
<comment type="catalytic activity">
    <reaction evidence="10">
        <text>L-histidyl-[protein] + 2-oxoglutarate + O2 = (3S)-3-hydroxy-L-histidyl-[protein] + succinate + CO2</text>
        <dbReference type="Rhea" id="RHEA:54256"/>
        <dbReference type="Rhea" id="RHEA-COMP:9745"/>
        <dbReference type="Rhea" id="RHEA-COMP:13840"/>
        <dbReference type="ChEBI" id="CHEBI:15379"/>
        <dbReference type="ChEBI" id="CHEBI:16526"/>
        <dbReference type="ChEBI" id="CHEBI:16810"/>
        <dbReference type="ChEBI" id="CHEBI:29979"/>
        <dbReference type="ChEBI" id="CHEBI:30031"/>
        <dbReference type="ChEBI" id="CHEBI:138021"/>
        <dbReference type="EC" id="1.14.11.79"/>
    </reaction>
</comment>
<comment type="cofactor">
    <cofactor evidence="11">
        <name>Fe(2+)</name>
        <dbReference type="ChEBI" id="CHEBI:29033"/>
    </cofactor>
    <text evidence="11">Binds 1 Fe(2+) ion per subunit.</text>
</comment>
<evidence type="ECO:0000256" key="5">
    <source>
        <dbReference type="ARBA" id="ARBA00025670"/>
    </source>
</evidence>
<keyword evidence="11" id="KW-0539">Nucleus</keyword>
<keyword evidence="11" id="KW-0560">Oxidoreductase</keyword>
<organism evidence="13 14">
    <name type="scientific">Artemia franciscana</name>
    <name type="common">Brine shrimp</name>
    <name type="synonym">Artemia sanfranciscana</name>
    <dbReference type="NCBI Taxonomy" id="6661"/>
    <lineage>
        <taxon>Eukaryota</taxon>
        <taxon>Metazoa</taxon>
        <taxon>Ecdysozoa</taxon>
        <taxon>Arthropoda</taxon>
        <taxon>Crustacea</taxon>
        <taxon>Branchiopoda</taxon>
        <taxon>Anostraca</taxon>
        <taxon>Artemiidae</taxon>
        <taxon>Artemia</taxon>
    </lineage>
</organism>
<protein>
    <recommendedName>
        <fullName evidence="11">Bifunctional lysine-specific demethylase and histidyl-hydroxylase</fullName>
        <ecNumber evidence="11">1.14.11.27</ecNumber>
    </recommendedName>
</protein>
<feature type="domain" description="JmjC" evidence="12">
    <location>
        <begin position="142"/>
        <end position="279"/>
    </location>
</feature>
<gene>
    <name evidence="13" type="ORF">QYM36_007955</name>
</gene>
<dbReference type="GO" id="GO:0005730">
    <property type="term" value="C:nucleolus"/>
    <property type="evidence" value="ECO:0007669"/>
    <property type="project" value="UniProtKB-SubCell"/>
</dbReference>
<evidence type="ECO:0000256" key="2">
    <source>
        <dbReference type="ARBA" id="ARBA00022517"/>
    </source>
</evidence>
<evidence type="ECO:0000256" key="7">
    <source>
        <dbReference type="ARBA" id="ARBA00046256"/>
    </source>
</evidence>
<dbReference type="GO" id="GO:0036139">
    <property type="term" value="F:peptidyl-histidine dioxygenase activity"/>
    <property type="evidence" value="ECO:0007669"/>
    <property type="project" value="UniProtKB-EC"/>
</dbReference>
<dbReference type="InterPro" id="IPR003347">
    <property type="entry name" value="JmjC_dom"/>
</dbReference>
<keyword evidence="11" id="KW-0805">Transcription regulation</keyword>
<dbReference type="Proteomes" id="UP001187531">
    <property type="component" value="Unassembled WGS sequence"/>
</dbReference>
<keyword evidence="2" id="KW-0690">Ribosome biogenesis</keyword>
<comment type="catalytic activity">
    <reaction evidence="8">
        <text>L-histidyl-[ribosomal protein uL15] + 2-oxoglutarate + O2 = (3S)-3-hydroxy-L-histidyl-[ribosomal protein uL15] + succinate + CO2</text>
        <dbReference type="Rhea" id="RHEA:54024"/>
        <dbReference type="Rhea" id="RHEA-COMP:13760"/>
        <dbReference type="Rhea" id="RHEA-COMP:13761"/>
        <dbReference type="ChEBI" id="CHEBI:15379"/>
        <dbReference type="ChEBI" id="CHEBI:16526"/>
        <dbReference type="ChEBI" id="CHEBI:16810"/>
        <dbReference type="ChEBI" id="CHEBI:29979"/>
        <dbReference type="ChEBI" id="CHEBI:30031"/>
        <dbReference type="ChEBI" id="CHEBI:138021"/>
    </reaction>
</comment>
<evidence type="ECO:0000256" key="8">
    <source>
        <dbReference type="ARBA" id="ARBA00047687"/>
    </source>
</evidence>
<dbReference type="AlphaFoldDB" id="A0AA88LKM8"/>
<comment type="subcellular location">
    <subcellularLocation>
        <location evidence="1">Nucleus</location>
        <location evidence="1">Nucleolus</location>
    </subcellularLocation>
</comment>
<dbReference type="GO" id="GO:0140680">
    <property type="term" value="F:histone H3K36me/H3K36me2 demethylase activity"/>
    <property type="evidence" value="ECO:0007669"/>
    <property type="project" value="UniProtKB-EC"/>
</dbReference>
<keyword evidence="11" id="KW-0804">Transcription</keyword>
<evidence type="ECO:0000256" key="9">
    <source>
        <dbReference type="ARBA" id="ARBA00047915"/>
    </source>
</evidence>
<evidence type="ECO:0000313" key="14">
    <source>
        <dbReference type="Proteomes" id="UP001187531"/>
    </source>
</evidence>
<dbReference type="PROSITE" id="PS51184">
    <property type="entry name" value="JMJC"/>
    <property type="match status" value="1"/>
</dbReference>
<comment type="caution">
    <text evidence="13">The sequence shown here is derived from an EMBL/GenBank/DDBJ whole genome shotgun (WGS) entry which is preliminary data.</text>
</comment>
<proteinExistence type="inferred from homology"/>
<evidence type="ECO:0000259" key="12">
    <source>
        <dbReference type="PROSITE" id="PS51184"/>
    </source>
</evidence>
<evidence type="ECO:0000256" key="6">
    <source>
        <dbReference type="ARBA" id="ARBA00034314"/>
    </source>
</evidence>
<sequence length="309" mass="35026">MKRQAKKNGTDMCSNTNKRLKTLIEAKNPLFDFISPTSSLESLIQPFNSKTFLNDYWEKKPLVNLRHGALTKHQHEVLSSIYSTQVLEEAAKEKRLLFGRDFHACRFDGEKTVDAVHAKGTLTSASLKKLLHGQKCTFQIHQPQRYSDLLWRLLEHLESYFGCLVGSNVYITPPGTQGLAPHYDDVEVFILQLEGSKHWKLYKPQVELARDYVVNLDPESLGNPIEEFTLRPGDFLYFPRGTIHQACADEGNQFSTHITISTYQHQSYGDYLRSVLFSSVEGLASSSVDFRRGIPLGSISNPVFNSSPL</sequence>
<comment type="function">
    <text evidence="7">Oxygenase that can act as both a histone lysine demethylase and a ribosomal histidine hydroxylase. Is involved in the demethylation of trimethylated 'Lys-9' on histone H3 (H3K9me3), leading to an increase in ribosomal RNA expression. Also catalyzes the hydroxylation of 60S ribosomal protein L27a on 'His-39'. May play an important role in cell growth and survival. May be involved in ribosome biogenesis, most likely during the assembly process of pre-ribosomal particles.</text>
</comment>
<comment type="function">
    <text evidence="5">Oxygenase that can act as both a histone lysine demethylase and a ribosomal histidine hydroxylase. Specifically demethylates 'Lys-4' (H3K4me) and 'Lys-36' (H3K36me) of histone H3, thereby playing a central role in histone code.</text>
</comment>
<evidence type="ECO:0000256" key="10">
    <source>
        <dbReference type="ARBA" id="ARBA00049465"/>
    </source>
</evidence>
<keyword evidence="3 11" id="KW-0479">Metal-binding</keyword>
<dbReference type="SUPFAM" id="SSF51197">
    <property type="entry name" value="Clavaminate synthase-like"/>
    <property type="match status" value="1"/>
</dbReference>
<evidence type="ECO:0000256" key="4">
    <source>
        <dbReference type="ARBA" id="ARBA00023004"/>
    </source>
</evidence>
<comment type="similarity">
    <text evidence="6">Belongs to the ROX family. MINA53 subfamily.</text>
</comment>
<dbReference type="GO" id="GO:0032453">
    <property type="term" value="F:histone H3K4 demethylase activity"/>
    <property type="evidence" value="ECO:0007669"/>
    <property type="project" value="TreeGrafter"/>
</dbReference>
<feature type="non-terminal residue" evidence="13">
    <location>
        <position position="309"/>
    </location>
</feature>
<evidence type="ECO:0000256" key="3">
    <source>
        <dbReference type="ARBA" id="ARBA00022723"/>
    </source>
</evidence>
<keyword evidence="11" id="KW-0223">Dioxygenase</keyword>
<name>A0AA88LKM8_ARTSF</name>
<reference evidence="13" key="1">
    <citation type="submission" date="2023-07" db="EMBL/GenBank/DDBJ databases">
        <title>Chromosome-level genome assembly of Artemia franciscana.</title>
        <authorList>
            <person name="Jo E."/>
        </authorList>
    </citation>
    <scope>NUCLEOTIDE SEQUENCE</scope>
    <source>
        <tissue evidence="13">Whole body</tissue>
    </source>
</reference>
<dbReference type="EC" id="1.14.11.27" evidence="11"/>
<dbReference type="GO" id="GO:0042254">
    <property type="term" value="P:ribosome biogenesis"/>
    <property type="evidence" value="ECO:0007669"/>
    <property type="project" value="UniProtKB-KW"/>
</dbReference>
<evidence type="ECO:0000313" key="13">
    <source>
        <dbReference type="EMBL" id="KAK2727286.1"/>
    </source>
</evidence>
<keyword evidence="14" id="KW-1185">Reference proteome</keyword>
<dbReference type="PANTHER" id="PTHR13096">
    <property type="entry name" value="MINA53 MYC INDUCED NUCLEAR ANTIGEN"/>
    <property type="match status" value="1"/>
</dbReference>
<accession>A0AA88LKM8</accession>
<dbReference type="EMBL" id="JAVRJZ010000001">
    <property type="protein sequence ID" value="KAK2727286.1"/>
    <property type="molecule type" value="Genomic_DNA"/>
</dbReference>
<comment type="catalytic activity">
    <reaction evidence="9 11">
        <text>N(6),N(6)-dimethyl-L-lysyl(36)-[histone H3] + 2 2-oxoglutarate + 2 O2 = L-lysyl(36)-[histone H3] + 2 formaldehyde + 2 succinate + 2 CO2</text>
        <dbReference type="Rhea" id="RHEA:42032"/>
        <dbReference type="Rhea" id="RHEA-COMP:9785"/>
        <dbReference type="Rhea" id="RHEA-COMP:9787"/>
        <dbReference type="ChEBI" id="CHEBI:15379"/>
        <dbReference type="ChEBI" id="CHEBI:16526"/>
        <dbReference type="ChEBI" id="CHEBI:16810"/>
        <dbReference type="ChEBI" id="CHEBI:16842"/>
        <dbReference type="ChEBI" id="CHEBI:29969"/>
        <dbReference type="ChEBI" id="CHEBI:30031"/>
        <dbReference type="ChEBI" id="CHEBI:61976"/>
        <dbReference type="EC" id="1.14.11.27"/>
    </reaction>
</comment>
<evidence type="ECO:0000256" key="1">
    <source>
        <dbReference type="ARBA" id="ARBA00004604"/>
    </source>
</evidence>
<keyword evidence="4 11" id="KW-0408">Iron</keyword>
<dbReference type="InterPro" id="IPR039994">
    <property type="entry name" value="NO66-like"/>
</dbReference>
<dbReference type="GO" id="GO:0005506">
    <property type="term" value="F:iron ion binding"/>
    <property type="evidence" value="ECO:0007669"/>
    <property type="project" value="UniProtKB-UniRule"/>
</dbReference>
<dbReference type="Gene3D" id="2.60.120.650">
    <property type="entry name" value="Cupin"/>
    <property type="match status" value="1"/>
</dbReference>